<protein>
    <submittedName>
        <fullName evidence="1">Uncharacterized protein</fullName>
    </submittedName>
</protein>
<dbReference type="EMBL" id="DS016999">
    <property type="protein sequence ID" value="KMU87541.1"/>
    <property type="molecule type" value="Genomic_DNA"/>
</dbReference>
<organism evidence="1 2">
    <name type="scientific">Coccidioides immitis H538.4</name>
    <dbReference type="NCBI Taxonomy" id="396776"/>
    <lineage>
        <taxon>Eukaryota</taxon>
        <taxon>Fungi</taxon>
        <taxon>Dikarya</taxon>
        <taxon>Ascomycota</taxon>
        <taxon>Pezizomycotina</taxon>
        <taxon>Eurotiomycetes</taxon>
        <taxon>Eurotiomycetidae</taxon>
        <taxon>Onygenales</taxon>
        <taxon>Onygenaceae</taxon>
        <taxon>Coccidioides</taxon>
    </lineage>
</organism>
<gene>
    <name evidence="1" type="ORF">CIHG_05934</name>
</gene>
<dbReference type="VEuPathDB" id="FungiDB:CIHG_05934"/>
<evidence type="ECO:0000313" key="1">
    <source>
        <dbReference type="EMBL" id="KMU87541.1"/>
    </source>
</evidence>
<reference evidence="2" key="1">
    <citation type="journal article" date="2010" name="Genome Res.">
        <title>Population genomic sequencing of Coccidioides fungi reveals recent hybridization and transposon control.</title>
        <authorList>
            <person name="Neafsey D.E."/>
            <person name="Barker B.M."/>
            <person name="Sharpton T.J."/>
            <person name="Stajich J.E."/>
            <person name="Park D.J."/>
            <person name="Whiston E."/>
            <person name="Hung C.-Y."/>
            <person name="McMahan C."/>
            <person name="White J."/>
            <person name="Sykes S."/>
            <person name="Heiman D."/>
            <person name="Young S."/>
            <person name="Zeng Q."/>
            <person name="Abouelleil A."/>
            <person name="Aftuck L."/>
            <person name="Bessette D."/>
            <person name="Brown A."/>
            <person name="FitzGerald M."/>
            <person name="Lui A."/>
            <person name="Macdonald J.P."/>
            <person name="Priest M."/>
            <person name="Orbach M.J."/>
            <person name="Galgiani J.N."/>
            <person name="Kirkland T.N."/>
            <person name="Cole G.T."/>
            <person name="Birren B.W."/>
            <person name="Henn M.R."/>
            <person name="Taylor J.W."/>
            <person name="Rounsley S.D."/>
        </authorList>
    </citation>
    <scope>NUCLEOTIDE SEQUENCE [LARGE SCALE GENOMIC DNA]</scope>
    <source>
        <strain evidence="2">H538.4</strain>
    </source>
</reference>
<sequence length="91" mass="10416">MVLQRLELELAEEEDGWVKHGGNHNLNQSQTPAAVCKIWAPGIATGRRLQAVQEQSPEPLNWAMDASEGRYESESSFRNIWMAYFPSRRWG</sequence>
<proteinExistence type="predicted"/>
<dbReference type="AlphaFoldDB" id="A0A0J8RSH6"/>
<name>A0A0J8RSH6_COCIT</name>
<accession>A0A0J8RSH6</accession>
<dbReference type="Proteomes" id="UP000054563">
    <property type="component" value="Unassembled WGS sequence"/>
</dbReference>
<evidence type="ECO:0000313" key="2">
    <source>
        <dbReference type="Proteomes" id="UP000054563"/>
    </source>
</evidence>